<feature type="chain" id="PRO_5022984078" evidence="2">
    <location>
        <begin position="22"/>
        <end position="144"/>
    </location>
</feature>
<dbReference type="Proteomes" id="UP000324298">
    <property type="component" value="Unassembled WGS sequence"/>
</dbReference>
<evidence type="ECO:0000256" key="2">
    <source>
        <dbReference type="SAM" id="SignalP"/>
    </source>
</evidence>
<keyword evidence="4" id="KW-1185">Reference proteome</keyword>
<dbReference type="InterPro" id="IPR036280">
    <property type="entry name" value="Multihaem_cyt_sf"/>
</dbReference>
<protein>
    <submittedName>
        <fullName evidence="3">Cytochrome C</fullName>
    </submittedName>
</protein>
<evidence type="ECO:0000313" key="3">
    <source>
        <dbReference type="EMBL" id="KAA0889782.1"/>
    </source>
</evidence>
<dbReference type="PROSITE" id="PS51257">
    <property type="entry name" value="PROKAR_LIPOPROTEIN"/>
    <property type="match status" value="1"/>
</dbReference>
<reference evidence="3 4" key="1">
    <citation type="submission" date="2019-04" db="EMBL/GenBank/DDBJ databases">
        <title>Geobacter ruber sp. nov., ferric-reducing bacteria isolated from paddy soil.</title>
        <authorList>
            <person name="Xu Z."/>
            <person name="Masuda Y."/>
            <person name="Itoh H."/>
            <person name="Senoo K."/>
        </authorList>
    </citation>
    <scope>NUCLEOTIDE SEQUENCE [LARGE SCALE GENOMIC DNA]</scope>
    <source>
        <strain evidence="3 4">Red88</strain>
    </source>
</reference>
<name>A0A5A9X989_9BACT</name>
<gene>
    <name evidence="3" type="ORF">ET418_13490</name>
</gene>
<keyword evidence="2" id="KW-0732">Signal</keyword>
<dbReference type="SUPFAM" id="SSF48695">
    <property type="entry name" value="Multiheme cytochromes"/>
    <property type="match status" value="1"/>
</dbReference>
<dbReference type="AlphaFoldDB" id="A0A5A9X989"/>
<proteinExistence type="predicted"/>
<comment type="caution">
    <text evidence="3">The sequence shown here is derived from an EMBL/GenBank/DDBJ whole genome shotgun (WGS) entry which is preliminary data.</text>
</comment>
<evidence type="ECO:0000313" key="4">
    <source>
        <dbReference type="Proteomes" id="UP000324298"/>
    </source>
</evidence>
<evidence type="ECO:0000256" key="1">
    <source>
        <dbReference type="SAM" id="MobiDB-lite"/>
    </source>
</evidence>
<dbReference type="EMBL" id="SRSD01000008">
    <property type="protein sequence ID" value="KAA0889782.1"/>
    <property type="molecule type" value="Genomic_DNA"/>
</dbReference>
<sequence>MKRYSMIPMVVLIVSTLYACANTASIVKTHPEKVTGMPDCRECHTDTWQAFNHKAADFFPKHRFYAQEQRLACAACHEESFCSDCHAHKEEIKPSDKFADSPERTLPHRGDYLSQHKIDGRINPASCVKCHGRQNNERCATCHR</sequence>
<organism evidence="3 4">
    <name type="scientific">Oryzomonas rubra</name>
    <dbReference type="NCBI Taxonomy" id="2509454"/>
    <lineage>
        <taxon>Bacteria</taxon>
        <taxon>Pseudomonadati</taxon>
        <taxon>Thermodesulfobacteriota</taxon>
        <taxon>Desulfuromonadia</taxon>
        <taxon>Geobacterales</taxon>
        <taxon>Geobacteraceae</taxon>
        <taxon>Oryzomonas</taxon>
    </lineage>
</organism>
<feature type="region of interest" description="Disordered" evidence="1">
    <location>
        <begin position="96"/>
        <end position="115"/>
    </location>
</feature>
<feature type="signal peptide" evidence="2">
    <location>
        <begin position="1"/>
        <end position="21"/>
    </location>
</feature>
<dbReference type="OrthoDB" id="9788951at2"/>
<accession>A0A5A9X989</accession>